<organism evidence="1 2">
    <name type="scientific">Leptospira neocaledonica</name>
    <dbReference type="NCBI Taxonomy" id="2023192"/>
    <lineage>
        <taxon>Bacteria</taxon>
        <taxon>Pseudomonadati</taxon>
        <taxon>Spirochaetota</taxon>
        <taxon>Spirochaetia</taxon>
        <taxon>Leptospirales</taxon>
        <taxon>Leptospiraceae</taxon>
        <taxon>Leptospira</taxon>
    </lineage>
</organism>
<dbReference type="Gene3D" id="2.20.110.10">
    <property type="entry name" value="Histone H3 K4-specific methyltransferase SET7/9 N-terminal domain"/>
    <property type="match status" value="1"/>
</dbReference>
<comment type="caution">
    <text evidence="1">The sequence shown here is derived from an EMBL/GenBank/DDBJ whole genome shotgun (WGS) entry which is preliminary data.</text>
</comment>
<dbReference type="EMBL" id="NPEA01000019">
    <property type="protein sequence ID" value="PJZ75272.1"/>
    <property type="molecule type" value="Genomic_DNA"/>
</dbReference>
<proteinExistence type="predicted"/>
<dbReference type="Proteomes" id="UP000231843">
    <property type="component" value="Unassembled WGS sequence"/>
</dbReference>
<reference evidence="1 2" key="1">
    <citation type="submission" date="2017-07" db="EMBL/GenBank/DDBJ databases">
        <title>Leptospira spp. isolated from tropical soils.</title>
        <authorList>
            <person name="Thibeaux R."/>
            <person name="Iraola G."/>
            <person name="Ferres I."/>
            <person name="Bierque E."/>
            <person name="Girault D."/>
            <person name="Soupe-Gilbert M.-E."/>
            <person name="Picardeau M."/>
            <person name="Goarant C."/>
        </authorList>
    </citation>
    <scope>NUCLEOTIDE SEQUENCE [LARGE SCALE GENOMIC DNA]</scope>
    <source>
        <strain evidence="1 2">ES4-C-A1</strain>
    </source>
</reference>
<name>A0A2M9ZT47_9LEPT</name>
<dbReference type="SUPFAM" id="SSF82185">
    <property type="entry name" value="Histone H3 K4-specific methyltransferase SET7/9 N-terminal domain"/>
    <property type="match status" value="1"/>
</dbReference>
<evidence type="ECO:0000313" key="2">
    <source>
        <dbReference type="Proteomes" id="UP000231843"/>
    </source>
</evidence>
<accession>A0A2M9ZT47</accession>
<sequence>MKGFSRSHTIVLILLSISFASGLQGKEEPSEDNYLPKYTNMRKNVSGGVQTTRYQDGEFDERWIFYFKTRQESEKLPPEIKPKTISEAAHFNFTFRKWEDLGIKNGKRLLYYGSGKSAGYIEVIDGKYEGEMVIYWPNKKIKKKVIYHNGQENGLAYFYNRRGQLLTTFTMRNGIVDGEACKYDKTGKIIFKGEAKHDRNFIERFGFLD</sequence>
<keyword evidence="2" id="KW-1185">Reference proteome</keyword>
<evidence type="ECO:0008006" key="3">
    <source>
        <dbReference type="Google" id="ProtNLM"/>
    </source>
</evidence>
<protein>
    <recommendedName>
        <fullName evidence="3">Membrane-binding protein</fullName>
    </recommendedName>
</protein>
<evidence type="ECO:0000313" key="1">
    <source>
        <dbReference type="EMBL" id="PJZ75272.1"/>
    </source>
</evidence>
<dbReference type="AlphaFoldDB" id="A0A2M9ZT47"/>
<gene>
    <name evidence="1" type="ORF">CH365_19750</name>
</gene>